<feature type="region of interest" description="Disordered" evidence="1">
    <location>
        <begin position="1"/>
        <end position="84"/>
    </location>
</feature>
<feature type="transmembrane region" description="Helical" evidence="2">
    <location>
        <begin position="578"/>
        <end position="598"/>
    </location>
</feature>
<evidence type="ECO:0000256" key="2">
    <source>
        <dbReference type="SAM" id="Phobius"/>
    </source>
</evidence>
<reference evidence="3" key="1">
    <citation type="journal article" date="2021" name="Nat. Commun.">
        <title>Genetic determinants of endophytism in the Arabidopsis root mycobiome.</title>
        <authorList>
            <person name="Mesny F."/>
            <person name="Miyauchi S."/>
            <person name="Thiergart T."/>
            <person name="Pickel B."/>
            <person name="Atanasova L."/>
            <person name="Karlsson M."/>
            <person name="Huettel B."/>
            <person name="Barry K.W."/>
            <person name="Haridas S."/>
            <person name="Chen C."/>
            <person name="Bauer D."/>
            <person name="Andreopoulos W."/>
            <person name="Pangilinan J."/>
            <person name="LaButti K."/>
            <person name="Riley R."/>
            <person name="Lipzen A."/>
            <person name="Clum A."/>
            <person name="Drula E."/>
            <person name="Henrissat B."/>
            <person name="Kohler A."/>
            <person name="Grigoriev I.V."/>
            <person name="Martin F.M."/>
            <person name="Hacquard S."/>
        </authorList>
    </citation>
    <scope>NUCLEOTIDE SEQUENCE</scope>
    <source>
        <strain evidence="3">MPI-CAGE-AT-0021</strain>
    </source>
</reference>
<keyword evidence="4" id="KW-1185">Reference proteome</keyword>
<accession>A0A9P9D3F4</accession>
<evidence type="ECO:0000313" key="4">
    <source>
        <dbReference type="Proteomes" id="UP000717696"/>
    </source>
</evidence>
<comment type="caution">
    <text evidence="3">The sequence shown here is derived from an EMBL/GenBank/DDBJ whole genome shotgun (WGS) entry which is preliminary data.</text>
</comment>
<feature type="compositionally biased region" description="Polar residues" evidence="1">
    <location>
        <begin position="71"/>
        <end position="84"/>
    </location>
</feature>
<proteinExistence type="predicted"/>
<feature type="region of interest" description="Disordered" evidence="1">
    <location>
        <begin position="194"/>
        <end position="215"/>
    </location>
</feature>
<dbReference type="EMBL" id="JAGMUU010000053">
    <property type="protein sequence ID" value="KAH7111909.1"/>
    <property type="molecule type" value="Genomic_DNA"/>
</dbReference>
<organism evidence="3 4">
    <name type="scientific">Dactylonectria estremocensis</name>
    <dbReference type="NCBI Taxonomy" id="1079267"/>
    <lineage>
        <taxon>Eukaryota</taxon>
        <taxon>Fungi</taxon>
        <taxon>Dikarya</taxon>
        <taxon>Ascomycota</taxon>
        <taxon>Pezizomycotina</taxon>
        <taxon>Sordariomycetes</taxon>
        <taxon>Hypocreomycetidae</taxon>
        <taxon>Hypocreales</taxon>
        <taxon>Nectriaceae</taxon>
        <taxon>Dactylonectria</taxon>
    </lineage>
</organism>
<dbReference type="OrthoDB" id="10071171at2759"/>
<evidence type="ECO:0000313" key="3">
    <source>
        <dbReference type="EMBL" id="KAH7111909.1"/>
    </source>
</evidence>
<protein>
    <submittedName>
        <fullName evidence="3">Uncharacterized protein</fullName>
    </submittedName>
</protein>
<name>A0A9P9D3F4_9HYPO</name>
<sequence length="632" mass="72512">MSQSGSALHSELVQTDRNSHERLTRQSDQVHRYLRHMRKTNRRRKQSLAIRPQRNRTPRNHVVVHEAPRSDTATQDSATHNQESGWVTRTKCSFEKFAELENSPWIQQYKDDFEDEGGLVACFMKDPESVSQRKEQAKWVLEFCSDQALQELELGSQLGLLEKTCLLDDRSNDGKDPISRGYYGPLTRFVSKSGNCDQTSSSTDDKNATCTGQSKPGVNADRRLIYMADLNPWGMMALMTTASRTDAAVLRGAFYRHLSFKSNISIRPMTGSGFQFYELSFDFPFFAWRTRSARNKPPKPCLKLDGSPVRKVAKLSFLERETPISDIPTEVDYICPAYGFFDTYFDSEEERESAQKYHEDMGLDDEGHYDGLQVDPLTHGTCDANKPLLNAVEYFWFALGARIKQANAEWHLFVDNLEDRIQTYIDSCQLDSKSTGTSTVTVQESCDWVRDIRKSLLRWTDTLTANIKAWTSFKLNKKFSTEHIDRQMTWVEYIFRDLETCVDKLRSLRDLCNCHASNLKLYMSGEGNRDSKIQTETARSSHTLTNFGLFWVYPTTLAAAMLSMQEKAIPSILGPAKLSFPALTVFLTAVVFFLFALLDRWPVIKRWVLETRKNLKEFRAHADDLESGNREN</sequence>
<keyword evidence="2" id="KW-1133">Transmembrane helix</keyword>
<dbReference type="AlphaFoldDB" id="A0A9P9D3F4"/>
<keyword evidence="2" id="KW-0472">Membrane</keyword>
<dbReference type="Proteomes" id="UP000717696">
    <property type="component" value="Unassembled WGS sequence"/>
</dbReference>
<feature type="compositionally biased region" description="Basic residues" evidence="1">
    <location>
        <begin position="32"/>
        <end position="46"/>
    </location>
</feature>
<feature type="compositionally biased region" description="Polar residues" evidence="1">
    <location>
        <begin position="1"/>
        <end position="16"/>
    </location>
</feature>
<evidence type="ECO:0000256" key="1">
    <source>
        <dbReference type="SAM" id="MobiDB-lite"/>
    </source>
</evidence>
<gene>
    <name evidence="3" type="ORF">B0J13DRAFT_534178</name>
</gene>
<keyword evidence="2" id="KW-0812">Transmembrane</keyword>
<feature type="compositionally biased region" description="Basic and acidic residues" evidence="1">
    <location>
        <begin position="17"/>
        <end position="31"/>
    </location>
</feature>